<keyword evidence="4" id="KW-0862">Zinc</keyword>
<keyword evidence="2" id="KW-0479">Metal-binding</keyword>
<protein>
    <submittedName>
        <fullName evidence="9">Putative c3hc zinc finger domain-containing protein</fullName>
    </submittedName>
</protein>
<keyword evidence="5" id="KW-0539">Nucleus</keyword>
<dbReference type="InterPro" id="IPR012935">
    <property type="entry name" value="NuBaID_N"/>
</dbReference>
<keyword evidence="10" id="KW-1185">Reference proteome</keyword>
<comment type="caution">
    <text evidence="9">The sequence shown here is derived from an EMBL/GenBank/DDBJ whole genome shotgun (WGS) entry which is preliminary data.</text>
</comment>
<evidence type="ECO:0000256" key="6">
    <source>
        <dbReference type="SAM" id="MobiDB-lite"/>
    </source>
</evidence>
<reference evidence="9 10" key="1">
    <citation type="journal article" date="2018" name="BMC Genomics">
        <title>Comparative genome analyses reveal sequence features reflecting distinct modes of host-adaptation between dicot and monocot powdery mildew.</title>
        <authorList>
            <person name="Wu Y."/>
            <person name="Ma X."/>
            <person name="Pan Z."/>
            <person name="Kale S.D."/>
            <person name="Song Y."/>
            <person name="King H."/>
            <person name="Zhang Q."/>
            <person name="Presley C."/>
            <person name="Deng X."/>
            <person name="Wei C.I."/>
            <person name="Xiao S."/>
        </authorList>
    </citation>
    <scope>NUCLEOTIDE SEQUENCE [LARGE SCALE GENOMIC DNA]</scope>
    <source>
        <strain evidence="9">UMSG3</strain>
    </source>
</reference>
<dbReference type="Pfam" id="PF08600">
    <property type="entry name" value="NuBaID_C"/>
    <property type="match status" value="1"/>
</dbReference>
<evidence type="ECO:0000259" key="8">
    <source>
        <dbReference type="Pfam" id="PF08600"/>
    </source>
</evidence>
<feature type="compositionally biased region" description="Polar residues" evidence="6">
    <location>
        <begin position="14"/>
        <end position="34"/>
    </location>
</feature>
<feature type="region of interest" description="Disordered" evidence="6">
    <location>
        <begin position="412"/>
        <end position="433"/>
    </location>
</feature>
<sequence>MNATKRKFNALLSSIGSRNPHNNSGQDSSLQSGSVHDDLLTKKRRVTDSSLIFNRSRSNTSMSDPCFHNKKYSSSIKSPDVISPERPMYAPWDRDEFLKRLKSFSNISHWTPKPARVNEVEWAKRGWVCQKFERVRCCSCSVEIVVKLNKKEKDGKEEPVYVAHAIGNCLWRKRGCDDSIFRLPLNHPPTTISNLNKRFEELKLCSKDLPYMHNLRTPDDFDFDFIWDNMPKSFITPTPKSEDSMLINVKKVAFCMALFGWQAHQHERFGVQPNSVSCHVCFRVLGLWIFKSKEIDQSGEKVLGAAMNCLDVVGEHRAYCPWRNPTSQNGIEDCQLSSSEPMPGWKIVTRILKSEFSSSQNGLTHFPQGRNGDDPLNSGTSAAERKTGKVTRDQKDKEMRSRIMRVRSLFVNNSAKKGPRNVVDKPTSHIKVT</sequence>
<name>A0A420IK67_9PEZI</name>
<evidence type="ECO:0000313" key="10">
    <source>
        <dbReference type="Proteomes" id="UP000283383"/>
    </source>
</evidence>
<feature type="domain" description="C3HC-type" evidence="7">
    <location>
        <begin position="91"/>
        <end position="212"/>
    </location>
</feature>
<feature type="region of interest" description="Disordered" evidence="6">
    <location>
        <begin position="359"/>
        <end position="400"/>
    </location>
</feature>
<dbReference type="PANTHER" id="PTHR15835">
    <property type="entry name" value="NUCLEAR-INTERACTING PARTNER OF ALK"/>
    <property type="match status" value="1"/>
</dbReference>
<evidence type="ECO:0000313" key="9">
    <source>
        <dbReference type="EMBL" id="RKF74922.1"/>
    </source>
</evidence>
<dbReference type="InterPro" id="IPR013909">
    <property type="entry name" value="NuBaID_C"/>
</dbReference>
<feature type="domain" description="NuBaID C-terminal" evidence="8">
    <location>
        <begin position="253"/>
        <end position="356"/>
    </location>
</feature>
<accession>A0A420IK67</accession>
<evidence type="ECO:0000256" key="3">
    <source>
        <dbReference type="ARBA" id="ARBA00022771"/>
    </source>
</evidence>
<dbReference type="GO" id="GO:0005634">
    <property type="term" value="C:nucleus"/>
    <property type="evidence" value="ECO:0007669"/>
    <property type="project" value="UniProtKB-SubCell"/>
</dbReference>
<evidence type="ECO:0000256" key="2">
    <source>
        <dbReference type="ARBA" id="ARBA00022723"/>
    </source>
</evidence>
<evidence type="ECO:0000256" key="1">
    <source>
        <dbReference type="ARBA" id="ARBA00004123"/>
    </source>
</evidence>
<feature type="compositionally biased region" description="Basic and acidic residues" evidence="6">
    <location>
        <begin position="383"/>
        <end position="400"/>
    </location>
</feature>
<evidence type="ECO:0000259" key="7">
    <source>
        <dbReference type="Pfam" id="PF07967"/>
    </source>
</evidence>
<dbReference type="EMBL" id="MCBQ01008738">
    <property type="protein sequence ID" value="RKF74922.1"/>
    <property type="molecule type" value="Genomic_DNA"/>
</dbReference>
<dbReference type="GO" id="GO:0008270">
    <property type="term" value="F:zinc ion binding"/>
    <property type="evidence" value="ECO:0007669"/>
    <property type="project" value="UniProtKB-KW"/>
</dbReference>
<dbReference type="Proteomes" id="UP000283383">
    <property type="component" value="Unassembled WGS sequence"/>
</dbReference>
<gene>
    <name evidence="9" type="ORF">GcM3_087007</name>
</gene>
<dbReference type="PANTHER" id="PTHR15835:SF6">
    <property type="entry name" value="ZINC FINGER C3HC-TYPE PROTEIN 1"/>
    <property type="match status" value="1"/>
</dbReference>
<dbReference type="STRING" id="62708.A0A420IK67"/>
<organism evidence="9 10">
    <name type="scientific">Golovinomyces cichoracearum</name>
    <dbReference type="NCBI Taxonomy" id="62708"/>
    <lineage>
        <taxon>Eukaryota</taxon>
        <taxon>Fungi</taxon>
        <taxon>Dikarya</taxon>
        <taxon>Ascomycota</taxon>
        <taxon>Pezizomycotina</taxon>
        <taxon>Leotiomycetes</taxon>
        <taxon>Erysiphales</taxon>
        <taxon>Erysiphaceae</taxon>
        <taxon>Golovinomyces</taxon>
    </lineage>
</organism>
<proteinExistence type="predicted"/>
<dbReference type="AlphaFoldDB" id="A0A420IK67"/>
<comment type="subcellular location">
    <subcellularLocation>
        <location evidence="1">Nucleus</location>
    </subcellularLocation>
</comment>
<dbReference type="Pfam" id="PF07967">
    <property type="entry name" value="zf-C3HC"/>
    <property type="match status" value="1"/>
</dbReference>
<keyword evidence="3" id="KW-0863">Zinc-finger</keyword>
<evidence type="ECO:0000256" key="4">
    <source>
        <dbReference type="ARBA" id="ARBA00022833"/>
    </source>
</evidence>
<evidence type="ECO:0000256" key="5">
    <source>
        <dbReference type="ARBA" id="ARBA00023242"/>
    </source>
</evidence>
<feature type="region of interest" description="Disordered" evidence="6">
    <location>
        <begin position="14"/>
        <end position="39"/>
    </location>
</feature>